<dbReference type="Proteomes" id="UP000274131">
    <property type="component" value="Unassembled WGS sequence"/>
</dbReference>
<organism evidence="7">
    <name type="scientific">Enterobius vermicularis</name>
    <name type="common">Human pinworm</name>
    <dbReference type="NCBI Taxonomy" id="51028"/>
    <lineage>
        <taxon>Eukaryota</taxon>
        <taxon>Metazoa</taxon>
        <taxon>Ecdysozoa</taxon>
        <taxon>Nematoda</taxon>
        <taxon>Chromadorea</taxon>
        <taxon>Rhabditida</taxon>
        <taxon>Spirurina</taxon>
        <taxon>Oxyuridomorpha</taxon>
        <taxon>Oxyuroidea</taxon>
        <taxon>Oxyuridae</taxon>
        <taxon>Enterobius</taxon>
    </lineage>
</organism>
<reference evidence="5 6" key="2">
    <citation type="submission" date="2018-10" db="EMBL/GenBank/DDBJ databases">
        <authorList>
            <consortium name="Pathogen Informatics"/>
        </authorList>
    </citation>
    <scope>NUCLEOTIDE SEQUENCE [LARGE SCALE GENOMIC DNA]</scope>
</reference>
<feature type="region of interest" description="Disordered" evidence="1">
    <location>
        <begin position="103"/>
        <end position="138"/>
    </location>
</feature>
<evidence type="ECO:0000256" key="1">
    <source>
        <dbReference type="SAM" id="MobiDB-lite"/>
    </source>
</evidence>
<gene>
    <name evidence="5" type="ORF">EVEC_LOCUS5042</name>
</gene>
<evidence type="ECO:0000256" key="2">
    <source>
        <dbReference type="SAM" id="Phobius"/>
    </source>
</evidence>
<dbReference type="AlphaFoldDB" id="A0A0N4V5C0"/>
<feature type="compositionally biased region" description="Polar residues" evidence="1">
    <location>
        <begin position="113"/>
        <end position="122"/>
    </location>
</feature>
<dbReference type="OrthoDB" id="5877746at2759"/>
<accession>A0A0N4V5C0</accession>
<dbReference type="PANTHER" id="PTHR10887:SF341">
    <property type="entry name" value="NFX1-TYPE ZINC FINGER-CONTAINING PROTEIN 1"/>
    <property type="match status" value="1"/>
</dbReference>
<dbReference type="Pfam" id="PF13086">
    <property type="entry name" value="AAA_11"/>
    <property type="match status" value="1"/>
</dbReference>
<dbReference type="Gene3D" id="3.40.50.300">
    <property type="entry name" value="P-loop containing nucleotide triphosphate hydrolases"/>
    <property type="match status" value="1"/>
</dbReference>
<keyword evidence="2" id="KW-0472">Membrane</keyword>
<dbReference type="Pfam" id="PF25396">
    <property type="entry name" value="ZNFX1"/>
    <property type="match status" value="1"/>
</dbReference>
<evidence type="ECO:0000259" key="4">
    <source>
        <dbReference type="Pfam" id="PF25396"/>
    </source>
</evidence>
<name>A0A0N4V5C0_ENTVE</name>
<dbReference type="GO" id="GO:0031048">
    <property type="term" value="P:regulatory ncRNA-mediated heterochromatin formation"/>
    <property type="evidence" value="ECO:0007669"/>
    <property type="project" value="TreeGrafter"/>
</dbReference>
<protein>
    <submittedName>
        <fullName evidence="7">AAA_11 domain-containing protein</fullName>
    </submittedName>
</protein>
<proteinExistence type="predicted"/>
<dbReference type="STRING" id="51028.A0A0N4V5C0"/>
<dbReference type="GO" id="GO:0031380">
    <property type="term" value="C:nuclear RNA-directed RNA polymerase complex"/>
    <property type="evidence" value="ECO:0007669"/>
    <property type="project" value="TreeGrafter"/>
</dbReference>
<feature type="domain" description="ZNFX1" evidence="4">
    <location>
        <begin position="443"/>
        <end position="504"/>
    </location>
</feature>
<sequence>MMENVAESAITAQTDSKNFRSGVVEDSLKNTGFDAGVDSVKDLKSSSVADSFKSIESDRVAEPFKIIEPPAVANLVRSTEFDPLLGEVGSGLFKDPYSSLKGTAETCKESPDTKTSLPSNSAKLPLNEDSQGSGCSSAAVSSKSANEYEGTESSGDYLTESQLRPAWRSCATREKPGDFRSLSVSLNADDILKPEIRGSWRLSCFGRKVKEDGLVSWCLVCGVLRRAVYGAFPSSHEVCYEQSGLCTSGPVFGHKYVVKNYVGLVVPYVRPNITEGSYEDQEHYLDVQFRLLREDFLSPLRDGIFLFRNRCSKGIGTRRSVNFVDELSDMLVLGDVYIEGAQLRRGCGRIIHYIKFQVNSRVVGVGDTAVLYSLLRIECCDSKVLHLWSGFNGFLAWGRWKMISWGRVEEDRYSLEVKMIVVYSASLLLDVFPLQPSFYDDLKMSQRLKFGQMVALSSDNFQDEVLIAVIVERSEEEFAKGRIGLYFEDSQRFLQKGCYVLVEPSSYFEMYHYVLNELKISVKAIVYRMAKMCVFGTRLGEFFSDYLLEFKGLVPGMTFNSSTPIPFSEYLVYGKTEVRLPAYLTKSKTDLKGAGEPELTICGENHSVSGLERTLDGSKVGGGIDNIQKNALSYALTSDFALIQGPPGTGKTFLGSLVVEILLENMHLWNPARETPLLVVSYTNNALDQLLERILDRIEHSDCNDSRYPVLVRIGSRIASDRIKNYGKQVVVDEFEALIDRNKKAKMSSTAGKRRRVLERILELVAILHQWDKEVLSYEWIKLVMSKDHQDCFENVIKSCRGDLLVKLVEFQPDEAFSEWLTAGPSEEEKRIMSRELPLVCDDEDEEKDEFLCTDDVVDRESFNSSSVRNDFNVMVLIFIYETYFIFDVGLILVE</sequence>
<evidence type="ECO:0000313" key="5">
    <source>
        <dbReference type="EMBL" id="VDD90291.1"/>
    </source>
</evidence>
<dbReference type="InterPro" id="IPR057373">
    <property type="entry name" value="ZNFX1"/>
</dbReference>
<reference evidence="7" key="1">
    <citation type="submission" date="2017-02" db="UniProtKB">
        <authorList>
            <consortium name="WormBaseParasite"/>
        </authorList>
    </citation>
    <scope>IDENTIFICATION</scope>
</reference>
<evidence type="ECO:0000259" key="3">
    <source>
        <dbReference type="Pfam" id="PF13086"/>
    </source>
</evidence>
<keyword evidence="2" id="KW-0812">Transmembrane</keyword>
<dbReference type="PANTHER" id="PTHR10887">
    <property type="entry name" value="DNA2/NAM7 HELICASE FAMILY"/>
    <property type="match status" value="1"/>
</dbReference>
<keyword evidence="6" id="KW-1185">Reference proteome</keyword>
<keyword evidence="2" id="KW-1133">Transmembrane helix</keyword>
<evidence type="ECO:0000313" key="6">
    <source>
        <dbReference type="Proteomes" id="UP000274131"/>
    </source>
</evidence>
<dbReference type="WBParaSite" id="EVEC_0000541101-mRNA-1">
    <property type="protein sequence ID" value="EVEC_0000541101-mRNA-1"/>
    <property type="gene ID" value="EVEC_0000541101"/>
</dbReference>
<dbReference type="InterPro" id="IPR041677">
    <property type="entry name" value="DNA2/NAM7_AAA_11"/>
</dbReference>
<dbReference type="SUPFAM" id="SSF52540">
    <property type="entry name" value="P-loop containing nucleoside triphosphate hydrolases"/>
    <property type="match status" value="1"/>
</dbReference>
<feature type="transmembrane region" description="Helical" evidence="2">
    <location>
        <begin position="872"/>
        <end position="894"/>
    </location>
</feature>
<feature type="domain" description="DNA2/NAM7 helicase helicase" evidence="3">
    <location>
        <begin position="624"/>
        <end position="763"/>
    </location>
</feature>
<dbReference type="EMBL" id="UXUI01008036">
    <property type="protein sequence ID" value="VDD90291.1"/>
    <property type="molecule type" value="Genomic_DNA"/>
</dbReference>
<dbReference type="InterPro" id="IPR027417">
    <property type="entry name" value="P-loop_NTPase"/>
</dbReference>
<dbReference type="InterPro" id="IPR045055">
    <property type="entry name" value="DNA2/NAM7-like"/>
</dbReference>
<dbReference type="GO" id="GO:0004386">
    <property type="term" value="F:helicase activity"/>
    <property type="evidence" value="ECO:0007669"/>
    <property type="project" value="InterPro"/>
</dbReference>
<evidence type="ECO:0000313" key="7">
    <source>
        <dbReference type="WBParaSite" id="EVEC_0000541101-mRNA-1"/>
    </source>
</evidence>